<evidence type="ECO:0000259" key="2">
    <source>
        <dbReference type="Pfam" id="PF04909"/>
    </source>
</evidence>
<dbReference type="CDD" id="cd01292">
    <property type="entry name" value="metallo-dependent_hydrolases"/>
    <property type="match status" value="1"/>
</dbReference>
<gene>
    <name evidence="3" type="ORF">B9Z44_10235</name>
</gene>
<dbReference type="InterPro" id="IPR006680">
    <property type="entry name" value="Amidohydro-rel"/>
</dbReference>
<evidence type="ECO:0000313" key="4">
    <source>
        <dbReference type="Proteomes" id="UP000251341"/>
    </source>
</evidence>
<dbReference type="RefSeq" id="WP_108402376.1">
    <property type="nucleotide sequence ID" value="NZ_NESP01000001.1"/>
</dbReference>
<dbReference type="Proteomes" id="UP000251341">
    <property type="component" value="Unassembled WGS sequence"/>
</dbReference>
<dbReference type="AlphaFoldDB" id="A0A315ERP5"/>
<dbReference type="PANTHER" id="PTHR21240:SF28">
    <property type="entry name" value="ISO-OROTATE DECARBOXYLASE (EUROFUNG)"/>
    <property type="match status" value="1"/>
</dbReference>
<dbReference type="InterPro" id="IPR032466">
    <property type="entry name" value="Metal_Hydrolase"/>
</dbReference>
<proteinExistence type="predicted"/>
<dbReference type="GO" id="GO:0005737">
    <property type="term" value="C:cytoplasm"/>
    <property type="evidence" value="ECO:0007669"/>
    <property type="project" value="TreeGrafter"/>
</dbReference>
<dbReference type="InterPro" id="IPR006311">
    <property type="entry name" value="TAT_signal"/>
</dbReference>
<dbReference type="SUPFAM" id="SSF51556">
    <property type="entry name" value="Metallo-dependent hydrolases"/>
    <property type="match status" value="1"/>
</dbReference>
<feature type="domain" description="Amidohydrolase-related" evidence="2">
    <location>
        <begin position="53"/>
        <end position="354"/>
    </location>
</feature>
<comment type="caution">
    <text evidence="3">The sequence shown here is derived from an EMBL/GenBank/DDBJ whole genome shotgun (WGS) entry which is preliminary data.</text>
</comment>
<keyword evidence="1" id="KW-0456">Lyase</keyword>
<name>A0A315ERP5_9BURK</name>
<dbReference type="InterPro" id="IPR032465">
    <property type="entry name" value="ACMSD"/>
</dbReference>
<sequence>MFHTTTDSSCNHCAPRRSFLTGLLTATAATVLPSCATTSKDAPLPAVAKRALVDVHHHVWAPASLKELEARKLAEPPARNWSLNKTMDDMAKAGVTYTLTSPTTPAAGFGDVATMRSMARISNEYGAQLARDYPNQFGFFATLPMLDVDGALAEIAYSCDVLKANGIAMLTSYNGKWLGDKAFAPIMDEINRRKLIVYTHPSNTQCCQNLQEGVPGSTIEFATDTTRTITSLLFSGTATRCKDIKFIFSHAGGTMPFLVERLVMLPKLNANFGKILPSDQVLPTLRSFYYDTAQASHPGALLSLLNLVDVSQVVFGTDFPYRTSLDHVKGLMAMGFSMNDLTAIESRNALRILGRA</sequence>
<protein>
    <recommendedName>
        <fullName evidence="2">Amidohydrolase-related domain-containing protein</fullName>
    </recommendedName>
</protein>
<dbReference type="PROSITE" id="PS51318">
    <property type="entry name" value="TAT"/>
    <property type="match status" value="1"/>
</dbReference>
<keyword evidence="4" id="KW-1185">Reference proteome</keyword>
<dbReference type="GO" id="GO:0016831">
    <property type="term" value="F:carboxy-lyase activity"/>
    <property type="evidence" value="ECO:0007669"/>
    <property type="project" value="InterPro"/>
</dbReference>
<dbReference type="PANTHER" id="PTHR21240">
    <property type="entry name" value="2-AMINO-3-CARBOXYLMUCONATE-6-SEMIALDEHYDE DECARBOXYLASE"/>
    <property type="match status" value="1"/>
</dbReference>
<dbReference type="EMBL" id="NESP01000001">
    <property type="protein sequence ID" value="PUE59921.1"/>
    <property type="molecule type" value="Genomic_DNA"/>
</dbReference>
<organism evidence="3 4">
    <name type="scientific">Limnohabitans curvus</name>
    <dbReference type="NCBI Taxonomy" id="323423"/>
    <lineage>
        <taxon>Bacteria</taxon>
        <taxon>Pseudomonadati</taxon>
        <taxon>Pseudomonadota</taxon>
        <taxon>Betaproteobacteria</taxon>
        <taxon>Burkholderiales</taxon>
        <taxon>Comamonadaceae</taxon>
        <taxon>Limnohabitans</taxon>
    </lineage>
</organism>
<dbReference type="Gene3D" id="3.20.20.140">
    <property type="entry name" value="Metal-dependent hydrolases"/>
    <property type="match status" value="1"/>
</dbReference>
<dbReference type="GO" id="GO:0016787">
    <property type="term" value="F:hydrolase activity"/>
    <property type="evidence" value="ECO:0007669"/>
    <property type="project" value="InterPro"/>
</dbReference>
<dbReference type="Pfam" id="PF04909">
    <property type="entry name" value="Amidohydro_2"/>
    <property type="match status" value="1"/>
</dbReference>
<accession>A0A315ERP5</accession>
<reference evidence="3 4" key="1">
    <citation type="submission" date="2017-04" db="EMBL/GenBank/DDBJ databases">
        <title>Unexpected and diverse lifestyles within the genus Limnohabitans.</title>
        <authorList>
            <person name="Kasalicky V."/>
            <person name="Mehrshad M."/>
            <person name="Andrei S.-A."/>
            <person name="Salcher M."/>
            <person name="Kratochvilova H."/>
            <person name="Simek K."/>
            <person name="Ghai R."/>
        </authorList>
    </citation>
    <scope>NUCLEOTIDE SEQUENCE [LARGE SCALE GENOMIC DNA]</scope>
    <source>
        <strain evidence="3 4">MWH-C5</strain>
    </source>
</reference>
<evidence type="ECO:0000256" key="1">
    <source>
        <dbReference type="ARBA" id="ARBA00023239"/>
    </source>
</evidence>
<dbReference type="GO" id="GO:0019748">
    <property type="term" value="P:secondary metabolic process"/>
    <property type="evidence" value="ECO:0007669"/>
    <property type="project" value="TreeGrafter"/>
</dbReference>
<evidence type="ECO:0000313" key="3">
    <source>
        <dbReference type="EMBL" id="PUE59921.1"/>
    </source>
</evidence>